<dbReference type="RefSeq" id="WP_266062598.1">
    <property type="nucleotide sequence ID" value="NZ_JAPKFM010000016.1"/>
</dbReference>
<evidence type="ECO:0000313" key="3">
    <source>
        <dbReference type="Proteomes" id="UP001143347"/>
    </source>
</evidence>
<sequence>MEWLRRASSALRVVSPERDRPDRPTSEAGRCELDRVEFGQPRRRGGRGPVLLAALALLTAGCSVDGQATAGGSEDLTARSLAPADFPGHTATRLPAPAVPAALADLSGRPLHGSVTPAECTPRLISPDGAVVIVGPDPDTSTATFTSAVVHVDDSLDQVTGLARRCPRTVTGSAPTAVTVVTTEVLPAPDRSGNQTAALRRTMTTGGAESPLITGTTGLMAQQDGLRVIVEYRHQGADEMSAEAGASLDALFDSAITAAFG</sequence>
<feature type="compositionally biased region" description="Basic and acidic residues" evidence="1">
    <location>
        <begin position="15"/>
        <end position="28"/>
    </location>
</feature>
<reference evidence="2" key="1">
    <citation type="submission" date="2022-10" db="EMBL/GenBank/DDBJ databases">
        <title>WGS of marine actinomycetes from Thailand.</title>
        <authorList>
            <person name="Thawai C."/>
        </authorList>
    </citation>
    <scope>NUCLEOTIDE SEQUENCE</scope>
    <source>
        <strain evidence="2">SW21</strain>
    </source>
</reference>
<proteinExistence type="predicted"/>
<evidence type="ECO:0000313" key="2">
    <source>
        <dbReference type="EMBL" id="MCX2965467.1"/>
    </source>
</evidence>
<dbReference type="AlphaFoldDB" id="A0A9X3D892"/>
<evidence type="ECO:0000256" key="1">
    <source>
        <dbReference type="SAM" id="MobiDB-lite"/>
    </source>
</evidence>
<name>A0A9X3D892_9ACTN</name>
<dbReference type="EMBL" id="JAPKFM010000016">
    <property type="protein sequence ID" value="MCX2965467.1"/>
    <property type="molecule type" value="Genomic_DNA"/>
</dbReference>
<organism evidence="2 3">
    <name type="scientific">Gordonia aquimaris</name>
    <dbReference type="NCBI Taxonomy" id="2984863"/>
    <lineage>
        <taxon>Bacteria</taxon>
        <taxon>Bacillati</taxon>
        <taxon>Actinomycetota</taxon>
        <taxon>Actinomycetes</taxon>
        <taxon>Mycobacteriales</taxon>
        <taxon>Gordoniaceae</taxon>
        <taxon>Gordonia</taxon>
    </lineage>
</organism>
<feature type="region of interest" description="Disordered" evidence="1">
    <location>
        <begin position="1"/>
        <end position="28"/>
    </location>
</feature>
<evidence type="ECO:0008006" key="4">
    <source>
        <dbReference type="Google" id="ProtNLM"/>
    </source>
</evidence>
<comment type="caution">
    <text evidence="2">The sequence shown here is derived from an EMBL/GenBank/DDBJ whole genome shotgun (WGS) entry which is preliminary data.</text>
</comment>
<gene>
    <name evidence="2" type="ORF">OSB52_15330</name>
</gene>
<accession>A0A9X3D892</accession>
<protein>
    <recommendedName>
        <fullName evidence="4">DUF5642 domain-containing protein</fullName>
    </recommendedName>
</protein>
<dbReference type="Proteomes" id="UP001143347">
    <property type="component" value="Unassembled WGS sequence"/>
</dbReference>
<keyword evidence="3" id="KW-1185">Reference proteome</keyword>